<evidence type="ECO:0000313" key="11">
    <source>
        <dbReference type="EMBL" id="GLY87616.1"/>
    </source>
</evidence>
<dbReference type="Gene3D" id="3.30.200.20">
    <property type="entry name" value="Phosphorylase Kinase, domain 1"/>
    <property type="match status" value="1"/>
</dbReference>
<keyword evidence="3" id="KW-0808">Transferase</keyword>
<feature type="compositionally biased region" description="Polar residues" evidence="8">
    <location>
        <begin position="274"/>
        <end position="285"/>
    </location>
</feature>
<dbReference type="RefSeq" id="WP_285576781.1">
    <property type="nucleotide sequence ID" value="NZ_BSTK01000008.1"/>
</dbReference>
<accession>A0A9W6S5L0</accession>
<evidence type="ECO:0000256" key="1">
    <source>
        <dbReference type="ARBA" id="ARBA00012513"/>
    </source>
</evidence>
<evidence type="ECO:0000256" key="4">
    <source>
        <dbReference type="ARBA" id="ARBA00022741"/>
    </source>
</evidence>
<dbReference type="InterPro" id="IPR011009">
    <property type="entry name" value="Kinase-like_dom_sf"/>
</dbReference>
<feature type="region of interest" description="Disordered" evidence="8">
    <location>
        <begin position="269"/>
        <end position="311"/>
    </location>
</feature>
<dbReference type="Proteomes" id="UP001165074">
    <property type="component" value="Unassembled WGS sequence"/>
</dbReference>
<dbReference type="Gene3D" id="1.10.510.10">
    <property type="entry name" value="Transferase(Phosphotransferase) domain 1"/>
    <property type="match status" value="1"/>
</dbReference>
<organism evidence="11 12">
    <name type="scientific">Actinoallomurus iriomotensis</name>
    <dbReference type="NCBI Taxonomy" id="478107"/>
    <lineage>
        <taxon>Bacteria</taxon>
        <taxon>Bacillati</taxon>
        <taxon>Actinomycetota</taxon>
        <taxon>Actinomycetes</taxon>
        <taxon>Streptosporangiales</taxon>
        <taxon>Thermomonosporaceae</taxon>
        <taxon>Actinoallomurus</taxon>
    </lineage>
</organism>
<feature type="region of interest" description="Disordered" evidence="8">
    <location>
        <begin position="343"/>
        <end position="379"/>
    </location>
</feature>
<dbReference type="InterPro" id="IPR008271">
    <property type="entry name" value="Ser/Thr_kinase_AS"/>
</dbReference>
<evidence type="ECO:0000256" key="2">
    <source>
        <dbReference type="ARBA" id="ARBA00022527"/>
    </source>
</evidence>
<dbReference type="PROSITE" id="PS50011">
    <property type="entry name" value="PROTEIN_KINASE_DOM"/>
    <property type="match status" value="1"/>
</dbReference>
<dbReference type="SMART" id="SM00220">
    <property type="entry name" value="S_TKc"/>
    <property type="match status" value="1"/>
</dbReference>
<dbReference type="PROSITE" id="PS00107">
    <property type="entry name" value="PROTEIN_KINASE_ATP"/>
    <property type="match status" value="1"/>
</dbReference>
<sequence length="532" mass="57515">MSDRRRLADRYVLHEPPIGAGGMGTVWRAYDELLHREVAIKELRLPESLSAAEREALRERAMTEARAAAGLHHPGIVPVHDVLDEDDRPWIVMHLVEGRALDEEVTASGPLDPRRTAEIGLRLLDALTAAHAKGVLHRDVKPQNVLLDADGNAVLTDFGIAAVAGATRGLTQDGSLVGTLGYVAPERLSGGKAVPASDLWSLGATLYYAVEGRPAYGADDPAAVVAAVLTREPDEPRRAGALWPVIQGLLDRDPGRRLDPEESRRRLRAVISGRSETAGTSTSDTVRLPGSAPNPPTKVETAVTPPPNPRERRHARMALVTAGVVVLVVAVALATWLATTNGGSATAQDGGSTPTPATQPSASQASPSPTPPPARFRLAPNVCKGRSKKSTPIKQLVPQAAPNYEKWTELSDNITCKWENLKKGDDNFSWPELQISAKRYDDVDKAIWDYSTDHSLHADDDVIRSLTDIGDEAFFAHKERGLPGVEVGVRISNVFIAVSYEYDSDKTIKKSDEERLLTLARQLVQQTEATAE</sequence>
<feature type="domain" description="Protein kinase" evidence="10">
    <location>
        <begin position="12"/>
        <end position="271"/>
    </location>
</feature>
<dbReference type="InterPro" id="IPR017441">
    <property type="entry name" value="Protein_kinase_ATP_BS"/>
</dbReference>
<dbReference type="PANTHER" id="PTHR43289">
    <property type="entry name" value="MITOGEN-ACTIVATED PROTEIN KINASE KINASE KINASE 20-RELATED"/>
    <property type="match status" value="1"/>
</dbReference>
<feature type="compositionally biased region" description="Low complexity" evidence="8">
    <location>
        <begin position="352"/>
        <end position="367"/>
    </location>
</feature>
<dbReference type="InterPro" id="IPR000719">
    <property type="entry name" value="Prot_kinase_dom"/>
</dbReference>
<dbReference type="EMBL" id="BSTK01000008">
    <property type="protein sequence ID" value="GLY87616.1"/>
    <property type="molecule type" value="Genomic_DNA"/>
</dbReference>
<keyword evidence="9" id="KW-1133">Transmembrane helix</keyword>
<keyword evidence="5" id="KW-0418">Kinase</keyword>
<feature type="transmembrane region" description="Helical" evidence="9">
    <location>
        <begin position="317"/>
        <end position="338"/>
    </location>
</feature>
<proteinExistence type="predicted"/>
<evidence type="ECO:0000256" key="9">
    <source>
        <dbReference type="SAM" id="Phobius"/>
    </source>
</evidence>
<keyword evidence="9" id="KW-0812">Transmembrane</keyword>
<keyword evidence="2" id="KW-0723">Serine/threonine-protein kinase</keyword>
<gene>
    <name evidence="11" type="ORF">Airi02_055450</name>
</gene>
<keyword evidence="6 7" id="KW-0067">ATP-binding</keyword>
<dbReference type="GO" id="GO:0004674">
    <property type="term" value="F:protein serine/threonine kinase activity"/>
    <property type="evidence" value="ECO:0007669"/>
    <property type="project" value="UniProtKB-KW"/>
</dbReference>
<dbReference type="PROSITE" id="PS00108">
    <property type="entry name" value="PROTEIN_KINASE_ST"/>
    <property type="match status" value="1"/>
</dbReference>
<dbReference type="CDD" id="cd14014">
    <property type="entry name" value="STKc_PknB_like"/>
    <property type="match status" value="1"/>
</dbReference>
<keyword evidence="4 7" id="KW-0547">Nucleotide-binding</keyword>
<reference evidence="11" key="1">
    <citation type="submission" date="2023-03" db="EMBL/GenBank/DDBJ databases">
        <title>Actinoallomurus iriomotensis NBRC 103684.</title>
        <authorList>
            <person name="Ichikawa N."/>
            <person name="Sato H."/>
            <person name="Tonouchi N."/>
        </authorList>
    </citation>
    <scope>NUCLEOTIDE SEQUENCE</scope>
    <source>
        <strain evidence="11">NBRC 103684</strain>
    </source>
</reference>
<feature type="binding site" evidence="7">
    <location>
        <position position="41"/>
    </location>
    <ligand>
        <name>ATP</name>
        <dbReference type="ChEBI" id="CHEBI:30616"/>
    </ligand>
</feature>
<comment type="caution">
    <text evidence="11">The sequence shown here is derived from an EMBL/GenBank/DDBJ whole genome shotgun (WGS) entry which is preliminary data.</text>
</comment>
<dbReference type="Pfam" id="PF00069">
    <property type="entry name" value="Pkinase"/>
    <property type="match status" value="1"/>
</dbReference>
<protein>
    <recommendedName>
        <fullName evidence="1">non-specific serine/threonine protein kinase</fullName>
        <ecNumber evidence="1">2.7.11.1</ecNumber>
    </recommendedName>
</protein>
<dbReference type="SUPFAM" id="SSF56112">
    <property type="entry name" value="Protein kinase-like (PK-like)"/>
    <property type="match status" value="1"/>
</dbReference>
<dbReference type="AlphaFoldDB" id="A0A9W6S5L0"/>
<dbReference type="EC" id="2.7.11.1" evidence="1"/>
<evidence type="ECO:0000259" key="10">
    <source>
        <dbReference type="PROSITE" id="PS50011"/>
    </source>
</evidence>
<evidence type="ECO:0000256" key="6">
    <source>
        <dbReference type="ARBA" id="ARBA00022840"/>
    </source>
</evidence>
<evidence type="ECO:0000256" key="5">
    <source>
        <dbReference type="ARBA" id="ARBA00022777"/>
    </source>
</evidence>
<evidence type="ECO:0000256" key="3">
    <source>
        <dbReference type="ARBA" id="ARBA00022679"/>
    </source>
</evidence>
<evidence type="ECO:0000313" key="12">
    <source>
        <dbReference type="Proteomes" id="UP001165074"/>
    </source>
</evidence>
<keyword evidence="9" id="KW-0472">Membrane</keyword>
<name>A0A9W6S5L0_9ACTN</name>
<evidence type="ECO:0000256" key="8">
    <source>
        <dbReference type="SAM" id="MobiDB-lite"/>
    </source>
</evidence>
<evidence type="ECO:0000256" key="7">
    <source>
        <dbReference type="PROSITE-ProRule" id="PRU10141"/>
    </source>
</evidence>
<dbReference type="GO" id="GO:0005524">
    <property type="term" value="F:ATP binding"/>
    <property type="evidence" value="ECO:0007669"/>
    <property type="project" value="UniProtKB-UniRule"/>
</dbReference>
<keyword evidence="12" id="KW-1185">Reference proteome</keyword>
<dbReference type="PANTHER" id="PTHR43289:SF6">
    <property type="entry name" value="SERINE_THREONINE-PROTEIN KINASE NEKL-3"/>
    <property type="match status" value="1"/>
</dbReference>